<dbReference type="Pfam" id="PF13671">
    <property type="entry name" value="AAA_33"/>
    <property type="match status" value="1"/>
</dbReference>
<evidence type="ECO:0000313" key="2">
    <source>
        <dbReference type="EMBL" id="BAU77657.1"/>
    </source>
</evidence>
<evidence type="ECO:0000313" key="1">
    <source>
        <dbReference type="EMBL" id="BAC75243.1"/>
    </source>
</evidence>
<proteinExistence type="predicted"/>
<sequence length="355" mass="39514">MGFRASAIGSGIMATTEASGVGKHLGWRPERLREQREAHGLTLEQAGEQLRALAEQAKLKGIPAANPQTLWQHEQGEVYPGPHYRRAYCLLYRATDPELGFRNALPGEDTQFKLTPMDDQRNGSHVLAVERALLQIGGTAEADPLRLQQRILDAWKRRHTGGDPHRPSVVLVGGFAGSGKTEFARFLTQLTGWPLLDKDPLTRPLVEQLLVALGGDANDRHTDLYRERVRPVEYDCLMQAAYANINCGISTVLTAPFIGEMTSEAWMNRLINKCNALGVDVSPVWVQCDAESMREYIGFRSAARDAWKLQRWDEYMATVNLELRPVVPHLVVDNRLGTAISLADQARHALRAVHG</sequence>
<dbReference type="Gene3D" id="3.40.50.300">
    <property type="entry name" value="P-loop containing nucleotide triphosphate hydrolases"/>
    <property type="match status" value="1"/>
</dbReference>
<dbReference type="Proteomes" id="UP000000428">
    <property type="component" value="Chromosome"/>
</dbReference>
<geneLocation type="plasmid" evidence="2">
    <name>SAP2</name>
</geneLocation>
<dbReference type="SUPFAM" id="SSF52540">
    <property type="entry name" value="P-loop containing nucleoside triphosphate hydrolases"/>
    <property type="match status" value="1"/>
</dbReference>
<dbReference type="EMBL" id="AP017380">
    <property type="protein sequence ID" value="BAU77657.1"/>
    <property type="molecule type" value="Genomic_DNA"/>
</dbReference>
<organism evidence="1 3">
    <name type="scientific">Streptomyces avermitilis (strain ATCC 31267 / DSM 46492 / JCM 5070 / NBRC 14893 / NCIMB 12804 / NRRL 8165 / MA-4680)</name>
    <dbReference type="NCBI Taxonomy" id="227882"/>
    <lineage>
        <taxon>Bacteria</taxon>
        <taxon>Bacillati</taxon>
        <taxon>Actinomycetota</taxon>
        <taxon>Actinomycetes</taxon>
        <taxon>Kitasatosporales</taxon>
        <taxon>Streptomycetaceae</taxon>
        <taxon>Streptomyces</taxon>
    </lineage>
</organism>
<dbReference type="InterPro" id="IPR001387">
    <property type="entry name" value="Cro/C1-type_HTH"/>
</dbReference>
<keyword evidence="3" id="KW-1185">Reference proteome</keyword>
<dbReference type="eggNOG" id="COG0237">
    <property type="taxonomic scope" value="Bacteria"/>
</dbReference>
<reference evidence="2" key="4">
    <citation type="submission" date="2016-03" db="EMBL/GenBank/DDBJ databases">
        <title>Complete sequence of the second linear plasmid SAP2 of Streptomyces avermitilis.</title>
        <authorList>
            <person name="Ikeda H."/>
        </authorList>
    </citation>
    <scope>NUCLEOTIDE SEQUENCE</scope>
    <source>
        <strain evidence="2">MA-4680</strain>
        <plasmid evidence="2">SAP2</plasmid>
    </source>
</reference>
<keyword evidence="2" id="KW-0614">Plasmid</keyword>
<reference evidence="1" key="3">
    <citation type="journal article" date="2014" name="J. Ind. Microbiol. Biotechnol.">
        <title>Genome mining of the Streptomyces avermitilis genome and development of genome-minimized hosts for heterologous expression of biosynthetic gene clusters.</title>
        <authorList>
            <person name="Ikeda H."/>
            <person name="Shin-ya K."/>
            <person name="Omura S."/>
        </authorList>
    </citation>
    <scope>NUCLEOTIDE SEQUENCE</scope>
    <source>
        <strain evidence="1">MA-4680</strain>
    </source>
</reference>
<gene>
    <name evidence="2" type="ORF">SAVERM_2p214</name>
    <name evidence="1" type="ORF">SAVERM_7532</name>
</gene>
<dbReference type="KEGG" id="sma:SAVERM_7532"/>
<protein>
    <submittedName>
        <fullName evidence="1 2">P-loop ATPase</fullName>
    </submittedName>
</protein>
<reference evidence="1 3" key="2">
    <citation type="journal article" date="2003" name="Nat. Biotechnol.">
        <title>Complete genome sequence and comparative analysis of the industrial microorganism Streptomyces avermitilis.</title>
        <authorList>
            <person name="Ikeda H."/>
            <person name="Ishikawa J."/>
            <person name="Hanamoto A."/>
            <person name="Shinose M."/>
            <person name="Kikuchi H."/>
            <person name="Shiba T."/>
            <person name="Sakaki Y."/>
            <person name="Hattori M."/>
            <person name="Omura S."/>
        </authorList>
    </citation>
    <scope>NUCLEOTIDE SEQUENCE [LARGE SCALE GENOMIC DNA]</scope>
    <source>
        <strain evidence="3">ATCC 31267 / DSM 46492 / JCM 5070 / NBRC 14893 / NCIMB 12804 / NRRL 8165 / MA-4680</strain>
        <strain evidence="1">MA-4680</strain>
    </source>
</reference>
<dbReference type="AlphaFoldDB" id="Q825C6"/>
<accession>Q825C6</accession>
<dbReference type="EMBL" id="BA000030">
    <property type="protein sequence ID" value="BAC75243.1"/>
    <property type="molecule type" value="Genomic_DNA"/>
</dbReference>
<evidence type="ECO:0000313" key="3">
    <source>
        <dbReference type="Proteomes" id="UP000000428"/>
    </source>
</evidence>
<reference evidence="1 3" key="1">
    <citation type="journal article" date="2001" name="Proc. Natl. Acad. Sci. U.S.A.">
        <title>Genome sequence of an industrial microorganism Streptomyces avermitilis: deducing the ability of producing secondary metabolites.</title>
        <authorList>
            <person name="Omura S."/>
            <person name="Ikeda H."/>
            <person name="Ishikawa J."/>
            <person name="Hanamoto A."/>
            <person name="Takahashi C."/>
            <person name="Shinose M."/>
            <person name="Takahashi Y."/>
            <person name="Horikawa H."/>
            <person name="Nakazawa H."/>
            <person name="Osonoe T."/>
            <person name="Kikuchi H."/>
            <person name="Shiba T."/>
            <person name="Sakaki Y."/>
            <person name="Hattori M."/>
        </authorList>
    </citation>
    <scope>NUCLEOTIDE SEQUENCE [LARGE SCALE GENOMIC DNA]</scope>
    <source>
        <strain evidence="3">ATCC 31267 / DSM 46492 / JCM 5070 / NBRC 14893 / NCIMB 12804 / NRRL 8165 / MA-4680</strain>
        <strain evidence="1">MA-4680</strain>
    </source>
</reference>
<dbReference type="InterPro" id="IPR027417">
    <property type="entry name" value="P-loop_NTPase"/>
</dbReference>
<name>Q825C6_STRAW</name>
<dbReference type="CDD" id="cd00093">
    <property type="entry name" value="HTH_XRE"/>
    <property type="match status" value="1"/>
</dbReference>
<dbReference type="HOGENOM" id="CLU_918048_0_0_11"/>